<evidence type="ECO:0008006" key="3">
    <source>
        <dbReference type="Google" id="ProtNLM"/>
    </source>
</evidence>
<accession>A0A381YAJ5</accession>
<evidence type="ECO:0000256" key="1">
    <source>
        <dbReference type="SAM" id="Phobius"/>
    </source>
</evidence>
<dbReference type="EMBL" id="UINC01017663">
    <property type="protein sequence ID" value="SVA73503.1"/>
    <property type="molecule type" value="Genomic_DNA"/>
</dbReference>
<reference evidence="2" key="1">
    <citation type="submission" date="2018-05" db="EMBL/GenBank/DDBJ databases">
        <authorList>
            <person name="Lanie J.A."/>
            <person name="Ng W.-L."/>
            <person name="Kazmierczak K.M."/>
            <person name="Andrzejewski T.M."/>
            <person name="Davidsen T.M."/>
            <person name="Wayne K.J."/>
            <person name="Tettelin H."/>
            <person name="Glass J.I."/>
            <person name="Rusch D."/>
            <person name="Podicherti R."/>
            <person name="Tsui H.-C.T."/>
            <person name="Winkler M.E."/>
        </authorList>
    </citation>
    <scope>NUCLEOTIDE SEQUENCE</scope>
</reference>
<feature type="transmembrane region" description="Helical" evidence="1">
    <location>
        <begin position="20"/>
        <end position="38"/>
    </location>
</feature>
<sequence length="397" mass="45163">MTELQKEINFIAQFYNQQDMLKIFIYIIIISVSTSIYGENDQYVLLVSMDGFRSDYLDITDTPNFDKMAKNGVQSEGLIPVFISKTFPNHYSIATGMYAESHGLIANSFFASDLDLHYSIRDRESVENGDFYGGEPIWVTAERQGVKTASYFWVGTEAAIAGVHPSIWKRYDQKVPFDDRIDSVMTWFSLPILHRPRLVMLYFHEPDWTGHEYGPSSAETVDQIQRMDGIIGTIMEKAGKLSIADKLNVLVVSDHGMTEVHPEQTIDLSGYTNLSDVKTTGAGPTVFLSSESRKRLTSVYNDLQQLPNAHVYWKRDIPERWHYRDHERIPEVLIIAEEGWTLMPMGHGPGMPKGTHGYDNKLTSMQAIFVADGPAFKSGYSREVFENIHIYPLLVHI</sequence>
<keyword evidence="1" id="KW-1133">Transmembrane helix</keyword>
<dbReference type="PANTHER" id="PTHR10151:SF120">
    <property type="entry name" value="BIS(5'-ADENOSYL)-TRIPHOSPHATASE"/>
    <property type="match status" value="1"/>
</dbReference>
<organism evidence="2">
    <name type="scientific">marine metagenome</name>
    <dbReference type="NCBI Taxonomy" id="408172"/>
    <lineage>
        <taxon>unclassified sequences</taxon>
        <taxon>metagenomes</taxon>
        <taxon>ecological metagenomes</taxon>
    </lineage>
</organism>
<dbReference type="InterPro" id="IPR017850">
    <property type="entry name" value="Alkaline_phosphatase_core_sf"/>
</dbReference>
<protein>
    <recommendedName>
        <fullName evidence="3">Alkaline phosphatase family protein</fullName>
    </recommendedName>
</protein>
<evidence type="ECO:0000313" key="2">
    <source>
        <dbReference type="EMBL" id="SVA73503.1"/>
    </source>
</evidence>
<dbReference type="AlphaFoldDB" id="A0A381YAJ5"/>
<dbReference type="PANTHER" id="PTHR10151">
    <property type="entry name" value="ECTONUCLEOTIDE PYROPHOSPHATASE/PHOSPHODIESTERASE"/>
    <property type="match status" value="1"/>
</dbReference>
<feature type="non-terminal residue" evidence="2">
    <location>
        <position position="397"/>
    </location>
</feature>
<keyword evidence="1" id="KW-0472">Membrane</keyword>
<dbReference type="InterPro" id="IPR002591">
    <property type="entry name" value="Phosphodiest/P_Trfase"/>
</dbReference>
<dbReference type="Gene3D" id="3.30.1360.180">
    <property type="match status" value="1"/>
</dbReference>
<gene>
    <name evidence="2" type="ORF">METZ01_LOCUS126357</name>
</gene>
<dbReference type="SUPFAM" id="SSF53649">
    <property type="entry name" value="Alkaline phosphatase-like"/>
    <property type="match status" value="1"/>
</dbReference>
<proteinExistence type="predicted"/>
<dbReference type="CDD" id="cd16018">
    <property type="entry name" value="Enpp"/>
    <property type="match status" value="1"/>
</dbReference>
<dbReference type="Pfam" id="PF01663">
    <property type="entry name" value="Phosphodiest"/>
    <property type="match status" value="1"/>
</dbReference>
<dbReference type="GO" id="GO:0016787">
    <property type="term" value="F:hydrolase activity"/>
    <property type="evidence" value="ECO:0007669"/>
    <property type="project" value="UniProtKB-ARBA"/>
</dbReference>
<keyword evidence="1" id="KW-0812">Transmembrane</keyword>
<dbReference type="Gene3D" id="3.40.720.10">
    <property type="entry name" value="Alkaline Phosphatase, subunit A"/>
    <property type="match status" value="1"/>
</dbReference>
<name>A0A381YAJ5_9ZZZZ</name>